<keyword evidence="1" id="KW-1133">Transmembrane helix</keyword>
<dbReference type="STRING" id="1184251.TCELL_0441"/>
<keyword evidence="1" id="KW-0472">Membrane</keyword>
<sequence length="83" mass="9718">MSELDRFVRLYIVLTLVLNGWVLFLGETRWDVYVVLNILSFYISYAMNRPSFENRRVVGVLHGILITLFIALVSYRVYEVLAS</sequence>
<dbReference type="KEGG" id="thg:TCELL_0441"/>
<feature type="transmembrane region" description="Helical" evidence="1">
    <location>
        <begin position="30"/>
        <end position="47"/>
    </location>
</feature>
<gene>
    <name evidence="2" type="ordered locus">TCELL_0441</name>
</gene>
<name>I3TDM8_THEC1</name>
<dbReference type="InParanoid" id="I3TDM8"/>
<evidence type="ECO:0000256" key="1">
    <source>
        <dbReference type="SAM" id="Phobius"/>
    </source>
</evidence>
<proteinExistence type="predicted"/>
<evidence type="ECO:0000313" key="2">
    <source>
        <dbReference type="EMBL" id="AFK50866.1"/>
    </source>
</evidence>
<feature type="transmembrane region" description="Helical" evidence="1">
    <location>
        <begin position="7"/>
        <end position="24"/>
    </location>
</feature>
<accession>I3TDM8</accession>
<feature type="transmembrane region" description="Helical" evidence="1">
    <location>
        <begin position="59"/>
        <end position="78"/>
    </location>
</feature>
<dbReference type="GeneID" id="13012734"/>
<reference evidence="2 3" key="1">
    <citation type="journal article" date="2012" name="J. Bacteriol.">
        <title>Complete genome sequence of the hyperthermophilic cellulolytic Crenarchaeon 'Thermogladius cellulolyticus' 1633.</title>
        <authorList>
            <person name="Mardanov A.V."/>
            <person name="Kochetkova T.V."/>
            <person name="Beletsky A.V."/>
            <person name="Bonch-Osmolovskaya E.A."/>
            <person name="Ravin N.V."/>
            <person name="Skryabin K.G."/>
        </authorList>
    </citation>
    <scope>NUCLEOTIDE SEQUENCE [LARGE SCALE GENOMIC DNA]</scope>
    <source>
        <strain evidence="3">DSM 22663 / VKM B-2946 / 1633</strain>
    </source>
</reference>
<organism evidence="2 3">
    <name type="scientific">Thermogladius calderae (strain DSM 22663 / VKM B-2946 / 1633)</name>
    <dbReference type="NCBI Taxonomy" id="1184251"/>
    <lineage>
        <taxon>Archaea</taxon>
        <taxon>Thermoproteota</taxon>
        <taxon>Thermoprotei</taxon>
        <taxon>Desulfurococcales</taxon>
        <taxon>Desulfurococcaceae</taxon>
        <taxon>Thermogladius</taxon>
    </lineage>
</organism>
<dbReference type="HOGENOM" id="CLU_2519938_0_0_2"/>
<keyword evidence="1" id="KW-0812">Transmembrane</keyword>
<dbReference type="Proteomes" id="UP000005270">
    <property type="component" value="Chromosome"/>
</dbReference>
<evidence type="ECO:0000313" key="3">
    <source>
        <dbReference type="Proteomes" id="UP000005270"/>
    </source>
</evidence>
<dbReference type="AlphaFoldDB" id="I3TDM8"/>
<dbReference type="RefSeq" id="WP_014737116.1">
    <property type="nucleotide sequence ID" value="NC_017954.1"/>
</dbReference>
<dbReference type="OrthoDB" id="21423at2157"/>
<dbReference type="EMBL" id="CP003531">
    <property type="protein sequence ID" value="AFK50866.1"/>
    <property type="molecule type" value="Genomic_DNA"/>
</dbReference>
<dbReference type="eggNOG" id="arCOG11497">
    <property type="taxonomic scope" value="Archaea"/>
</dbReference>
<keyword evidence="3" id="KW-1185">Reference proteome</keyword>
<protein>
    <submittedName>
        <fullName evidence="2">Uncharacterized protein</fullName>
    </submittedName>
</protein>